<dbReference type="SUPFAM" id="SSF46785">
    <property type="entry name" value="Winged helix' DNA-binding domain"/>
    <property type="match status" value="1"/>
</dbReference>
<dbReference type="EMBL" id="BSTI01000003">
    <property type="protein sequence ID" value="GLY64902.1"/>
    <property type="molecule type" value="Genomic_DNA"/>
</dbReference>
<sequence>MAEQAAHESAPRPPTTPAQLRALTHPLSWRVLRLCLDEPWTNQQLADRLGVAPATLLRRVRALTEAGFLVAEAPRQGPHGAWERPYRATGRTWRLDFGPDDGEHLQAKVELAVLDAHRAELRENDPAAPQHVRRAVLRLDDDARAELTARLDALLDEFIARPDSGGTPVSILWSAAERKPAAADPLDVDISPEPSEAAD</sequence>
<gene>
    <name evidence="2" type="ORF">Atai01_15210</name>
</gene>
<dbReference type="InterPro" id="IPR036388">
    <property type="entry name" value="WH-like_DNA-bd_sf"/>
</dbReference>
<dbReference type="Proteomes" id="UP001165136">
    <property type="component" value="Unassembled WGS sequence"/>
</dbReference>
<reference evidence="2" key="1">
    <citation type="submission" date="2023-03" db="EMBL/GenBank/DDBJ databases">
        <title>Amycolatopsis taiwanensis NBRC 103393.</title>
        <authorList>
            <person name="Ichikawa N."/>
            <person name="Sato H."/>
            <person name="Tonouchi N."/>
        </authorList>
    </citation>
    <scope>NUCLEOTIDE SEQUENCE</scope>
    <source>
        <strain evidence="2">NBRC 103393</strain>
    </source>
</reference>
<dbReference type="Gene3D" id="1.10.10.10">
    <property type="entry name" value="Winged helix-like DNA-binding domain superfamily/Winged helix DNA-binding domain"/>
    <property type="match status" value="1"/>
</dbReference>
<dbReference type="AlphaFoldDB" id="A0A9W6QZL9"/>
<proteinExistence type="predicted"/>
<name>A0A9W6QZL9_9PSEU</name>
<organism evidence="2 3">
    <name type="scientific">Amycolatopsis taiwanensis</name>
    <dbReference type="NCBI Taxonomy" id="342230"/>
    <lineage>
        <taxon>Bacteria</taxon>
        <taxon>Bacillati</taxon>
        <taxon>Actinomycetota</taxon>
        <taxon>Actinomycetes</taxon>
        <taxon>Pseudonocardiales</taxon>
        <taxon>Pseudonocardiaceae</taxon>
        <taxon>Amycolatopsis</taxon>
    </lineage>
</organism>
<dbReference type="InterPro" id="IPR011991">
    <property type="entry name" value="ArsR-like_HTH"/>
</dbReference>
<feature type="region of interest" description="Disordered" evidence="1">
    <location>
        <begin position="178"/>
        <end position="199"/>
    </location>
</feature>
<evidence type="ECO:0000313" key="3">
    <source>
        <dbReference type="Proteomes" id="UP001165136"/>
    </source>
</evidence>
<evidence type="ECO:0000256" key="1">
    <source>
        <dbReference type="SAM" id="MobiDB-lite"/>
    </source>
</evidence>
<dbReference type="CDD" id="cd00090">
    <property type="entry name" value="HTH_ARSR"/>
    <property type="match status" value="1"/>
</dbReference>
<keyword evidence="3" id="KW-1185">Reference proteome</keyword>
<dbReference type="RefSeq" id="WP_285486341.1">
    <property type="nucleotide sequence ID" value="NZ_BSTI01000003.1"/>
</dbReference>
<accession>A0A9W6QZL9</accession>
<dbReference type="InterPro" id="IPR036390">
    <property type="entry name" value="WH_DNA-bd_sf"/>
</dbReference>
<evidence type="ECO:0008006" key="4">
    <source>
        <dbReference type="Google" id="ProtNLM"/>
    </source>
</evidence>
<protein>
    <recommendedName>
        <fullName evidence="4">ArsR family transcriptional regulator</fullName>
    </recommendedName>
</protein>
<dbReference type="Pfam" id="PF12840">
    <property type="entry name" value="HTH_20"/>
    <property type="match status" value="1"/>
</dbReference>
<comment type="caution">
    <text evidence="2">The sequence shown here is derived from an EMBL/GenBank/DDBJ whole genome shotgun (WGS) entry which is preliminary data.</text>
</comment>
<evidence type="ECO:0000313" key="2">
    <source>
        <dbReference type="EMBL" id="GLY64902.1"/>
    </source>
</evidence>